<evidence type="ECO:0000313" key="2">
    <source>
        <dbReference type="EMBL" id="KAG4422778.1"/>
    </source>
</evidence>
<reference evidence="2" key="1">
    <citation type="submission" date="2021-02" db="EMBL/GenBank/DDBJ databases">
        <title>Genome sequence Cadophora malorum strain M34.</title>
        <authorList>
            <person name="Stefanovic E."/>
            <person name="Vu D."/>
            <person name="Scully C."/>
            <person name="Dijksterhuis J."/>
            <person name="Roader J."/>
            <person name="Houbraken J."/>
        </authorList>
    </citation>
    <scope>NUCLEOTIDE SEQUENCE</scope>
    <source>
        <strain evidence="2">M34</strain>
    </source>
</reference>
<feature type="compositionally biased region" description="Polar residues" evidence="1">
    <location>
        <begin position="26"/>
        <end position="35"/>
    </location>
</feature>
<keyword evidence="3" id="KW-1185">Reference proteome</keyword>
<sequence>MSSTSAQAANERETGPTKAVEEKEASSTYQKTSEAATGIDEKATKETGSKTDKVKGWAKSARQWTIFGDSTNPEQERAMFYR</sequence>
<proteinExistence type="predicted"/>
<accession>A0A8H7WDJ6</accession>
<protein>
    <submittedName>
        <fullName evidence="2">Uncharacterized protein</fullName>
    </submittedName>
</protein>
<evidence type="ECO:0000256" key="1">
    <source>
        <dbReference type="SAM" id="MobiDB-lite"/>
    </source>
</evidence>
<evidence type="ECO:0000313" key="3">
    <source>
        <dbReference type="Proteomes" id="UP000664132"/>
    </source>
</evidence>
<feature type="region of interest" description="Disordered" evidence="1">
    <location>
        <begin position="1"/>
        <end position="59"/>
    </location>
</feature>
<gene>
    <name evidence="2" type="ORF">IFR04_004126</name>
</gene>
<dbReference type="Proteomes" id="UP000664132">
    <property type="component" value="Unassembled WGS sequence"/>
</dbReference>
<organism evidence="2 3">
    <name type="scientific">Cadophora malorum</name>
    <dbReference type="NCBI Taxonomy" id="108018"/>
    <lineage>
        <taxon>Eukaryota</taxon>
        <taxon>Fungi</taxon>
        <taxon>Dikarya</taxon>
        <taxon>Ascomycota</taxon>
        <taxon>Pezizomycotina</taxon>
        <taxon>Leotiomycetes</taxon>
        <taxon>Helotiales</taxon>
        <taxon>Ploettnerulaceae</taxon>
        <taxon>Cadophora</taxon>
    </lineage>
</organism>
<dbReference type="EMBL" id="JAFJYH010000044">
    <property type="protein sequence ID" value="KAG4422778.1"/>
    <property type="molecule type" value="Genomic_DNA"/>
</dbReference>
<feature type="compositionally biased region" description="Basic and acidic residues" evidence="1">
    <location>
        <begin position="39"/>
        <end position="55"/>
    </location>
</feature>
<dbReference type="AlphaFoldDB" id="A0A8H7WDJ6"/>
<feature type="compositionally biased region" description="Basic and acidic residues" evidence="1">
    <location>
        <begin position="10"/>
        <end position="25"/>
    </location>
</feature>
<comment type="caution">
    <text evidence="2">The sequence shown here is derived from an EMBL/GenBank/DDBJ whole genome shotgun (WGS) entry which is preliminary data.</text>
</comment>
<name>A0A8H7WDJ6_9HELO</name>